<feature type="chain" id="PRO_5019711812" description="PepSY-like beta-lactamase-inhibitor" evidence="1">
    <location>
        <begin position="21"/>
        <end position="170"/>
    </location>
</feature>
<feature type="signal peptide" evidence="1">
    <location>
        <begin position="1"/>
        <end position="20"/>
    </location>
</feature>
<protein>
    <recommendedName>
        <fullName evidence="4">PepSY-like beta-lactamase-inhibitor</fullName>
    </recommendedName>
</protein>
<comment type="caution">
    <text evidence="2">The sequence shown here is derived from an EMBL/GenBank/DDBJ whole genome shotgun (WGS) entry which is preliminary data.</text>
</comment>
<dbReference type="SUPFAM" id="SSF160574">
    <property type="entry name" value="BT0923-like"/>
    <property type="match status" value="1"/>
</dbReference>
<dbReference type="Proteomes" id="UP000268007">
    <property type="component" value="Unassembled WGS sequence"/>
</dbReference>
<evidence type="ECO:0000313" key="3">
    <source>
        <dbReference type="Proteomes" id="UP000268007"/>
    </source>
</evidence>
<accession>A0A495J654</accession>
<keyword evidence="1" id="KW-0732">Signal</keyword>
<dbReference type="OrthoDB" id="669738at2"/>
<dbReference type="Gene3D" id="3.10.450.360">
    <property type="match status" value="1"/>
</dbReference>
<keyword evidence="3" id="KW-1185">Reference proteome</keyword>
<evidence type="ECO:0000313" key="2">
    <source>
        <dbReference type="EMBL" id="RKR83854.1"/>
    </source>
</evidence>
<dbReference type="EMBL" id="RBKU01000001">
    <property type="protein sequence ID" value="RKR83854.1"/>
    <property type="molecule type" value="Genomic_DNA"/>
</dbReference>
<evidence type="ECO:0008006" key="4">
    <source>
        <dbReference type="Google" id="ProtNLM"/>
    </source>
</evidence>
<dbReference type="AlphaFoldDB" id="A0A495J654"/>
<organism evidence="2 3">
    <name type="scientific">Mucilaginibacter gracilis</name>
    <dbReference type="NCBI Taxonomy" id="423350"/>
    <lineage>
        <taxon>Bacteria</taxon>
        <taxon>Pseudomonadati</taxon>
        <taxon>Bacteroidota</taxon>
        <taxon>Sphingobacteriia</taxon>
        <taxon>Sphingobacteriales</taxon>
        <taxon>Sphingobacteriaceae</taxon>
        <taxon>Mucilaginibacter</taxon>
    </lineage>
</organism>
<sequence>MKKILVTAILFSSLSIGVFAADGGKKKDASNSEAVSYTVLNQFAYDFKDAKDIVWKVDANCQKADFISNGQKYTAFYSVTGEYMGITRAITITSIPAAAQKEIATQYAGYQVGEVIELQPKATSTSALEPYASSNADETKVFFVDLKNEKEEILVKVNSNSDVYFFKQVK</sequence>
<gene>
    <name evidence="2" type="ORF">BDD43_4069</name>
</gene>
<name>A0A495J654_9SPHI</name>
<evidence type="ECO:0000256" key="1">
    <source>
        <dbReference type="SAM" id="SignalP"/>
    </source>
</evidence>
<proteinExistence type="predicted"/>
<reference evidence="2 3" key="1">
    <citation type="submission" date="2018-10" db="EMBL/GenBank/DDBJ databases">
        <title>Genomic Encyclopedia of Archaeal and Bacterial Type Strains, Phase II (KMG-II): from individual species to whole genera.</title>
        <authorList>
            <person name="Goeker M."/>
        </authorList>
    </citation>
    <scope>NUCLEOTIDE SEQUENCE [LARGE SCALE GENOMIC DNA]</scope>
    <source>
        <strain evidence="2 3">DSM 18602</strain>
    </source>
</reference>
<dbReference type="RefSeq" id="WP_121199306.1">
    <property type="nucleotide sequence ID" value="NZ_RBKU01000001.1"/>
</dbReference>